<dbReference type="EMBL" id="JADILW010000066">
    <property type="protein sequence ID" value="MBO8480390.1"/>
    <property type="molecule type" value="Genomic_DNA"/>
</dbReference>
<reference evidence="1" key="2">
    <citation type="journal article" date="2021" name="PeerJ">
        <title>Extensive microbial diversity within the chicken gut microbiome revealed by metagenomics and culture.</title>
        <authorList>
            <person name="Gilroy R."/>
            <person name="Ravi A."/>
            <person name="Getino M."/>
            <person name="Pursley I."/>
            <person name="Horton D.L."/>
            <person name="Alikhan N.F."/>
            <person name="Baker D."/>
            <person name="Gharbi K."/>
            <person name="Hall N."/>
            <person name="Watson M."/>
            <person name="Adriaenssens E.M."/>
            <person name="Foster-Nyarko E."/>
            <person name="Jarju S."/>
            <person name="Secka A."/>
            <person name="Antonio M."/>
            <person name="Oren A."/>
            <person name="Chaudhuri R.R."/>
            <person name="La Ragione R."/>
            <person name="Hildebrand F."/>
            <person name="Pallen M.J."/>
        </authorList>
    </citation>
    <scope>NUCLEOTIDE SEQUENCE</scope>
    <source>
        <strain evidence="1">B3-1481</strain>
    </source>
</reference>
<accession>A0A9D9IXS7</accession>
<evidence type="ECO:0008006" key="3">
    <source>
        <dbReference type="Google" id="ProtNLM"/>
    </source>
</evidence>
<gene>
    <name evidence="1" type="ORF">IAB76_04690</name>
</gene>
<dbReference type="InterPro" id="IPR011249">
    <property type="entry name" value="Metalloenz_LuxS/M16"/>
</dbReference>
<protein>
    <recommendedName>
        <fullName evidence="3">Peptidase M16 C-terminal domain-containing protein</fullName>
    </recommendedName>
</protein>
<proteinExistence type="predicted"/>
<dbReference type="Gene3D" id="3.30.830.10">
    <property type="entry name" value="Metalloenzyme, LuxS/M16 peptidase-like"/>
    <property type="match status" value="2"/>
</dbReference>
<comment type="caution">
    <text evidence="1">The sequence shown here is derived from an EMBL/GenBank/DDBJ whole genome shotgun (WGS) entry which is preliminary data.</text>
</comment>
<dbReference type="GO" id="GO:0046872">
    <property type="term" value="F:metal ion binding"/>
    <property type="evidence" value="ECO:0007669"/>
    <property type="project" value="InterPro"/>
</dbReference>
<evidence type="ECO:0000313" key="2">
    <source>
        <dbReference type="Proteomes" id="UP000823769"/>
    </source>
</evidence>
<reference evidence="1" key="1">
    <citation type="submission" date="2020-10" db="EMBL/GenBank/DDBJ databases">
        <authorList>
            <person name="Gilroy R."/>
        </authorList>
    </citation>
    <scope>NUCLEOTIDE SEQUENCE</scope>
    <source>
        <strain evidence="1">B3-1481</strain>
    </source>
</reference>
<organism evidence="1 2">
    <name type="scientific">Candidatus Cryptobacteroides avistercoris</name>
    <dbReference type="NCBI Taxonomy" id="2840758"/>
    <lineage>
        <taxon>Bacteria</taxon>
        <taxon>Pseudomonadati</taxon>
        <taxon>Bacteroidota</taxon>
        <taxon>Bacteroidia</taxon>
        <taxon>Bacteroidales</taxon>
        <taxon>Candidatus Cryptobacteroides</taxon>
    </lineage>
</organism>
<dbReference type="Proteomes" id="UP000823769">
    <property type="component" value="Unassembled WGS sequence"/>
</dbReference>
<evidence type="ECO:0000313" key="1">
    <source>
        <dbReference type="EMBL" id="MBO8480390.1"/>
    </source>
</evidence>
<dbReference type="AlphaFoldDB" id="A0A9D9IXS7"/>
<sequence length="843" mass="91714">MALFPASAQMMPQLGVADEIKTGSFPNGLRYYIVVNAAEKGFADFALVRKSGTPDVSFRSLLDSLPHFGPRSPYRFLADNGVNYSPEGYVAERPEAGIVSLRSVPVYSQETADSTMLLLMDMAAASRSPQAVIVSGDIDVAKVLDRLDLLSMTVPRLRADRTRTDYRWIPEDSLRLAVTCGPTREAAVISAVYRARRMPEAMMNTLQPLVSQVYADMFGRIVSERLERSFRSRGVPLAEVAFDYHGSADGPGDEHYAVLLTTSAGHVAEATSILASVLSTLDREGASAAEFEDAKSRLKPEARNGGPRTNREYVARCVSAYLYGSNLASESSIREYFTGRSLSSARELILFNGFVDALLDSARNLSLHYEVPGGRLDAGLMRSTFSAAWASPDSPEPRATGRLGEVLKACVAEPPRARLRSETAEPVSGGRLWTFANGIRTVFRKMDTGGEFRYALMLRDGIASVPGIGEGEGAFVGDMLALGTVAGVPGRDFLSMLEAEGITMEFEAGLSGLRISGKAPEAKFPLLMQALLAISGERGPDMEEFGYYRSSEALRIEMDALSQQNVNSLMDSIMRPGYFYTGRKRIENLGEDLPERAEKYFASAFSRVNDGLLVLVGDLDEDKLKKELVRTLGGFSCHKQYARRPKVNSRFASGSVTYIVESLPGVADGDAGVHMGMSADIAYSIDNYIAFKAAVACIDRKLAGALAGCGAYLEIEDSLEVFPDERMWVHVSCLPCRSSGLPASVSACGPLEMFGIVRRVTSQLERIEISEAELRAFKEQLTSEFERMNSDPGSIVDAVLLRYGDGKDLVSGFRRAVDGLTADDIRKILSDLQHGAGVEYVVL</sequence>
<name>A0A9D9IXS7_9BACT</name>
<dbReference type="SUPFAM" id="SSF63411">
    <property type="entry name" value="LuxS/MPP-like metallohydrolase"/>
    <property type="match status" value="3"/>
</dbReference>